<comment type="caution">
    <text evidence="9">The sequence shown here is derived from an EMBL/GenBank/DDBJ whole genome shotgun (WGS) entry which is preliminary data.</text>
</comment>
<evidence type="ECO:0000256" key="2">
    <source>
        <dbReference type="ARBA" id="ARBA00005745"/>
    </source>
</evidence>
<evidence type="ECO:0000313" key="10">
    <source>
        <dbReference type="Proteomes" id="UP000050482"/>
    </source>
</evidence>
<comment type="similarity">
    <text evidence="2">Belongs to the GSP F family.</text>
</comment>
<evidence type="ECO:0000256" key="1">
    <source>
        <dbReference type="ARBA" id="ARBA00004651"/>
    </source>
</evidence>
<dbReference type="AlphaFoldDB" id="A0A0P9GQT4"/>
<feature type="domain" description="Type II secretion system protein GspF" evidence="8">
    <location>
        <begin position="37"/>
        <end position="154"/>
    </location>
</feature>
<evidence type="ECO:0000256" key="6">
    <source>
        <dbReference type="ARBA" id="ARBA00023136"/>
    </source>
</evidence>
<dbReference type="InterPro" id="IPR003004">
    <property type="entry name" value="GspF/PilC"/>
</dbReference>
<proteinExistence type="inferred from homology"/>
<dbReference type="STRING" id="471514.AN477_13385"/>
<feature type="transmembrane region" description="Helical" evidence="7">
    <location>
        <begin position="131"/>
        <end position="153"/>
    </location>
</feature>
<keyword evidence="3" id="KW-1003">Cell membrane</keyword>
<sequence>MWSHERGNRVTGIIHANRGGWLMRRRLQTELPEVFVLLSTLLTVGIGIEEAVEYARKVSRGKVSQKYLAELRNAVRDGSPISSVYRDILPAWLTMLLQSAEMTGELPLVFQNWAAQMTEQRRWRSELLKKASYPLVLLAGTVITMVVIGTVVLPQFERMYGAMGLPVPATTLIIASIWGVLPKAVSLTAVLFALLWLATRLWRGQPSAAWNWLCKRLPGTQLIRIHRTYQLSFALALLTEAGVPLLDGVSSLSRTKSKNWLTTAAEQIAKQVTDGATLSQCFRGDYDSMLALQMSRAEVSGDLPDALRKTEIFTRQEFARRVDRLQQWLEPAMSLMIGLLVGGTMFSLYVPMYTLISNVAG</sequence>
<dbReference type="EMBL" id="LJCO01000054">
    <property type="protein sequence ID" value="KPV43240.1"/>
    <property type="molecule type" value="Genomic_DNA"/>
</dbReference>
<name>A0A0P9GQT4_9BACL</name>
<dbReference type="Proteomes" id="UP000050482">
    <property type="component" value="Unassembled WGS sequence"/>
</dbReference>
<dbReference type="PANTHER" id="PTHR30012">
    <property type="entry name" value="GENERAL SECRETION PATHWAY PROTEIN"/>
    <property type="match status" value="1"/>
</dbReference>
<reference evidence="9 10" key="1">
    <citation type="submission" date="2015-09" db="EMBL/GenBank/DDBJ databases">
        <title>Draft genome sequence of Alicyclobacillus ferrooxydans DSM 22381.</title>
        <authorList>
            <person name="Hemp J."/>
        </authorList>
    </citation>
    <scope>NUCLEOTIDE SEQUENCE [LARGE SCALE GENOMIC DNA]</scope>
    <source>
        <strain evidence="9 10">TC-34</strain>
    </source>
</reference>
<keyword evidence="10" id="KW-1185">Reference proteome</keyword>
<dbReference type="PATRIC" id="fig|471514.4.peg.1379"/>
<evidence type="ECO:0000256" key="5">
    <source>
        <dbReference type="ARBA" id="ARBA00022989"/>
    </source>
</evidence>
<dbReference type="Pfam" id="PF00482">
    <property type="entry name" value="T2SSF"/>
    <property type="match status" value="2"/>
</dbReference>
<gene>
    <name evidence="9" type="ORF">AN477_13385</name>
</gene>
<evidence type="ECO:0000259" key="8">
    <source>
        <dbReference type="Pfam" id="PF00482"/>
    </source>
</evidence>
<organism evidence="9 10">
    <name type="scientific">Alicyclobacillus ferrooxydans</name>
    <dbReference type="NCBI Taxonomy" id="471514"/>
    <lineage>
        <taxon>Bacteria</taxon>
        <taxon>Bacillati</taxon>
        <taxon>Bacillota</taxon>
        <taxon>Bacilli</taxon>
        <taxon>Bacillales</taxon>
        <taxon>Alicyclobacillaceae</taxon>
        <taxon>Alicyclobacillus</taxon>
    </lineage>
</organism>
<evidence type="ECO:0000313" key="9">
    <source>
        <dbReference type="EMBL" id="KPV43240.1"/>
    </source>
</evidence>
<dbReference type="GO" id="GO:0005886">
    <property type="term" value="C:plasma membrane"/>
    <property type="evidence" value="ECO:0007669"/>
    <property type="project" value="UniProtKB-SubCell"/>
</dbReference>
<accession>A0A0P9GQT4</accession>
<keyword evidence="5 7" id="KW-1133">Transmembrane helix</keyword>
<dbReference type="InterPro" id="IPR042094">
    <property type="entry name" value="T2SS_GspF_sf"/>
</dbReference>
<dbReference type="InterPro" id="IPR018076">
    <property type="entry name" value="T2SS_GspF_dom"/>
</dbReference>
<evidence type="ECO:0000256" key="3">
    <source>
        <dbReference type="ARBA" id="ARBA00022475"/>
    </source>
</evidence>
<keyword evidence="6 7" id="KW-0472">Membrane</keyword>
<keyword evidence="4 7" id="KW-0812">Transmembrane</keyword>
<dbReference type="PANTHER" id="PTHR30012:SF0">
    <property type="entry name" value="TYPE II SECRETION SYSTEM PROTEIN F-RELATED"/>
    <property type="match status" value="1"/>
</dbReference>
<feature type="transmembrane region" description="Helical" evidence="7">
    <location>
        <begin position="328"/>
        <end position="350"/>
    </location>
</feature>
<evidence type="ECO:0000256" key="4">
    <source>
        <dbReference type="ARBA" id="ARBA00022692"/>
    </source>
</evidence>
<dbReference type="OrthoDB" id="1638902at2"/>
<protein>
    <recommendedName>
        <fullName evidence="8">Type II secretion system protein GspF domain-containing protein</fullName>
    </recommendedName>
</protein>
<evidence type="ECO:0000256" key="7">
    <source>
        <dbReference type="SAM" id="Phobius"/>
    </source>
</evidence>
<comment type="subcellular location">
    <subcellularLocation>
        <location evidence="1">Cell membrane</location>
        <topology evidence="1">Multi-pass membrane protein</topology>
    </subcellularLocation>
</comment>
<feature type="transmembrane region" description="Helical" evidence="7">
    <location>
        <begin position="173"/>
        <end position="197"/>
    </location>
</feature>
<feature type="domain" description="Type II secretion system protein GspF" evidence="8">
    <location>
        <begin position="235"/>
        <end position="351"/>
    </location>
</feature>
<dbReference type="Gene3D" id="1.20.81.30">
    <property type="entry name" value="Type II secretion system (T2SS), domain F"/>
    <property type="match status" value="2"/>
</dbReference>